<protein>
    <submittedName>
        <fullName evidence="2">Uncharacterized protein</fullName>
    </submittedName>
</protein>
<accession>A0A5B7KHX9</accession>
<sequence length="118" mass="12518">MASREEQTTPLFTVRGSRSKHISRGIWSAAALSRRFSFPDGAGRDSSTISMSSRAATPTSTSISPSTTIVLYAGSTWDSAGFVVAAVTNKPKQGRVFSVSRPISGWQNVPRPPSAATE</sequence>
<evidence type="ECO:0000313" key="2">
    <source>
        <dbReference type="EMBL" id="MPD04719.1"/>
    </source>
</evidence>
<reference evidence="2 3" key="1">
    <citation type="submission" date="2019-05" db="EMBL/GenBank/DDBJ databases">
        <title>Another draft genome of Portunus trituberculatus and its Hox gene families provides insights of decapod evolution.</title>
        <authorList>
            <person name="Jeong J.-H."/>
            <person name="Song I."/>
            <person name="Kim S."/>
            <person name="Choi T."/>
            <person name="Kim D."/>
            <person name="Ryu S."/>
            <person name="Kim W."/>
        </authorList>
    </citation>
    <scope>NUCLEOTIDE SEQUENCE [LARGE SCALE GENOMIC DNA]</scope>
    <source>
        <tissue evidence="2">Muscle</tissue>
    </source>
</reference>
<feature type="compositionally biased region" description="Low complexity" evidence="1">
    <location>
        <begin position="50"/>
        <end position="63"/>
    </location>
</feature>
<dbReference type="Proteomes" id="UP000324222">
    <property type="component" value="Unassembled WGS sequence"/>
</dbReference>
<evidence type="ECO:0000256" key="1">
    <source>
        <dbReference type="SAM" id="MobiDB-lite"/>
    </source>
</evidence>
<feature type="region of interest" description="Disordered" evidence="1">
    <location>
        <begin position="38"/>
        <end position="63"/>
    </location>
</feature>
<proteinExistence type="predicted"/>
<dbReference type="EMBL" id="VSRR010142411">
    <property type="protein sequence ID" value="MPD04719.1"/>
    <property type="molecule type" value="Genomic_DNA"/>
</dbReference>
<organism evidence="2 3">
    <name type="scientific">Portunus trituberculatus</name>
    <name type="common">Swimming crab</name>
    <name type="synonym">Neptunus trituberculatus</name>
    <dbReference type="NCBI Taxonomy" id="210409"/>
    <lineage>
        <taxon>Eukaryota</taxon>
        <taxon>Metazoa</taxon>
        <taxon>Ecdysozoa</taxon>
        <taxon>Arthropoda</taxon>
        <taxon>Crustacea</taxon>
        <taxon>Multicrustacea</taxon>
        <taxon>Malacostraca</taxon>
        <taxon>Eumalacostraca</taxon>
        <taxon>Eucarida</taxon>
        <taxon>Decapoda</taxon>
        <taxon>Pleocyemata</taxon>
        <taxon>Brachyura</taxon>
        <taxon>Eubrachyura</taxon>
        <taxon>Portunoidea</taxon>
        <taxon>Portunidae</taxon>
        <taxon>Portuninae</taxon>
        <taxon>Portunus</taxon>
    </lineage>
</organism>
<name>A0A5B7KHX9_PORTR</name>
<comment type="caution">
    <text evidence="2">The sequence shown here is derived from an EMBL/GenBank/DDBJ whole genome shotgun (WGS) entry which is preliminary data.</text>
</comment>
<evidence type="ECO:0000313" key="3">
    <source>
        <dbReference type="Proteomes" id="UP000324222"/>
    </source>
</evidence>
<dbReference type="AlphaFoldDB" id="A0A5B7KHX9"/>
<keyword evidence="3" id="KW-1185">Reference proteome</keyword>
<gene>
    <name evidence="2" type="ORF">E2C01_100424</name>
</gene>